<dbReference type="InterPro" id="IPR016181">
    <property type="entry name" value="Acyl_CoA_acyltransferase"/>
</dbReference>
<protein>
    <submittedName>
        <fullName evidence="4">Acetyltransferase (GNAT) family protein</fullName>
    </submittedName>
</protein>
<gene>
    <name evidence="4" type="ORF">BC793_1143</name>
</gene>
<dbReference type="PANTHER" id="PTHR43877">
    <property type="entry name" value="AMINOALKYLPHOSPHONATE N-ACETYLTRANSFERASE-RELATED-RELATED"/>
    <property type="match status" value="1"/>
</dbReference>
<dbReference type="AlphaFoldDB" id="A0A316F953"/>
<proteinExistence type="predicted"/>
<dbReference type="SUPFAM" id="SSF55729">
    <property type="entry name" value="Acyl-CoA N-acyltransferases (Nat)"/>
    <property type="match status" value="1"/>
</dbReference>
<sequence>MRASRGARVWLTGWVGDSEVRLVGNGGFSEREVAGIAGLLRGLVADGAALGWVEPPTVAEVRELLDGLVADIPGGEAAAAIAVTYTAGGDTGEEISGFGYWRRYRRPTHRPHADLEKLAVDPARQGAGLGRSLLSALIAAALDRQVEMLTLDLRGDNTRAAALYEKLGFHRYGRLANFVAVGAARYDTLLYALDLRELRGDVTREPPG</sequence>
<evidence type="ECO:0000256" key="2">
    <source>
        <dbReference type="ARBA" id="ARBA00023315"/>
    </source>
</evidence>
<feature type="domain" description="N-acetyltransferase" evidence="3">
    <location>
        <begin position="48"/>
        <end position="196"/>
    </location>
</feature>
<dbReference type="Pfam" id="PF00583">
    <property type="entry name" value="Acetyltransf_1"/>
    <property type="match status" value="1"/>
</dbReference>
<evidence type="ECO:0000313" key="4">
    <source>
        <dbReference type="EMBL" id="PWK42559.1"/>
    </source>
</evidence>
<dbReference type="GO" id="GO:0016747">
    <property type="term" value="F:acyltransferase activity, transferring groups other than amino-acyl groups"/>
    <property type="evidence" value="ECO:0007669"/>
    <property type="project" value="InterPro"/>
</dbReference>
<reference evidence="4 5" key="1">
    <citation type="submission" date="2018-05" db="EMBL/GenBank/DDBJ databases">
        <title>Genomic Encyclopedia of Archaeal and Bacterial Type Strains, Phase II (KMG-II): from individual species to whole genera.</title>
        <authorList>
            <person name="Goeker M."/>
        </authorList>
    </citation>
    <scope>NUCLEOTIDE SEQUENCE [LARGE SCALE GENOMIC DNA]</scope>
    <source>
        <strain evidence="4 5">DSM 45184</strain>
    </source>
</reference>
<dbReference type="EMBL" id="QGGR01000014">
    <property type="protein sequence ID" value="PWK42559.1"/>
    <property type="molecule type" value="Genomic_DNA"/>
</dbReference>
<dbReference type="PROSITE" id="PS51186">
    <property type="entry name" value="GNAT"/>
    <property type="match status" value="1"/>
</dbReference>
<keyword evidence="1 4" id="KW-0808">Transferase</keyword>
<evidence type="ECO:0000313" key="5">
    <source>
        <dbReference type="Proteomes" id="UP000245697"/>
    </source>
</evidence>
<keyword evidence="5" id="KW-1185">Reference proteome</keyword>
<accession>A0A316F953</accession>
<dbReference type="InterPro" id="IPR050832">
    <property type="entry name" value="Bact_Acetyltransf"/>
</dbReference>
<name>A0A316F953_9ACTN</name>
<keyword evidence="2" id="KW-0012">Acyltransferase</keyword>
<organism evidence="4 5">
    <name type="scientific">Actinoplanes xinjiangensis</name>
    <dbReference type="NCBI Taxonomy" id="512350"/>
    <lineage>
        <taxon>Bacteria</taxon>
        <taxon>Bacillati</taxon>
        <taxon>Actinomycetota</taxon>
        <taxon>Actinomycetes</taxon>
        <taxon>Micromonosporales</taxon>
        <taxon>Micromonosporaceae</taxon>
        <taxon>Actinoplanes</taxon>
    </lineage>
</organism>
<dbReference type="InterPro" id="IPR000182">
    <property type="entry name" value="GNAT_dom"/>
</dbReference>
<dbReference type="Gene3D" id="3.40.630.30">
    <property type="match status" value="1"/>
</dbReference>
<evidence type="ECO:0000256" key="1">
    <source>
        <dbReference type="ARBA" id="ARBA00022679"/>
    </source>
</evidence>
<comment type="caution">
    <text evidence="4">The sequence shown here is derived from an EMBL/GenBank/DDBJ whole genome shotgun (WGS) entry which is preliminary data.</text>
</comment>
<dbReference type="Proteomes" id="UP000245697">
    <property type="component" value="Unassembled WGS sequence"/>
</dbReference>
<evidence type="ECO:0000259" key="3">
    <source>
        <dbReference type="PROSITE" id="PS51186"/>
    </source>
</evidence>